<dbReference type="GO" id="GO:0003677">
    <property type="term" value="F:DNA binding"/>
    <property type="evidence" value="ECO:0007669"/>
    <property type="project" value="UniProtKB-KW"/>
</dbReference>
<dbReference type="RefSeq" id="WP_005026140.1">
    <property type="nucleotide sequence ID" value="NZ_KE150238.1"/>
</dbReference>
<accession>E5Y4T3</accession>
<keyword evidence="6" id="KW-1185">Reference proteome</keyword>
<feature type="domain" description="HTH hxlR-type" evidence="4">
    <location>
        <begin position="10"/>
        <end position="108"/>
    </location>
</feature>
<dbReference type="InterPro" id="IPR036388">
    <property type="entry name" value="WH-like_DNA-bd_sf"/>
</dbReference>
<dbReference type="Pfam" id="PF01638">
    <property type="entry name" value="HxlR"/>
    <property type="match status" value="1"/>
</dbReference>
<proteinExistence type="predicted"/>
<evidence type="ECO:0000256" key="1">
    <source>
        <dbReference type="ARBA" id="ARBA00023015"/>
    </source>
</evidence>
<keyword evidence="3" id="KW-0804">Transcription</keyword>
<dbReference type="PANTHER" id="PTHR33204:SF29">
    <property type="entry name" value="TRANSCRIPTIONAL REGULATOR"/>
    <property type="match status" value="1"/>
</dbReference>
<dbReference type="SUPFAM" id="SSF46785">
    <property type="entry name" value="Winged helix' DNA-binding domain"/>
    <property type="match status" value="1"/>
</dbReference>
<evidence type="ECO:0000256" key="3">
    <source>
        <dbReference type="ARBA" id="ARBA00023163"/>
    </source>
</evidence>
<dbReference type="OrthoDB" id="9800350at2"/>
<dbReference type="InterPro" id="IPR036390">
    <property type="entry name" value="WH_DNA-bd_sf"/>
</dbReference>
<dbReference type="GeneID" id="78086328"/>
<reference evidence="5 6" key="2">
    <citation type="submission" date="2013-04" db="EMBL/GenBank/DDBJ databases">
        <title>The Genome Sequence of Bilophila wadsworthia 3_1_6.</title>
        <authorList>
            <consortium name="The Broad Institute Genomics Platform"/>
            <person name="Earl A."/>
            <person name="Ward D."/>
            <person name="Feldgarden M."/>
            <person name="Gevers D."/>
            <person name="Sibley C."/>
            <person name="Strauss J."/>
            <person name="Allen-Vercoe E."/>
            <person name="Walker B."/>
            <person name="Young S."/>
            <person name="Zeng Q."/>
            <person name="Gargeya S."/>
            <person name="Fitzgerald M."/>
            <person name="Haas B."/>
            <person name="Abouelleil A."/>
            <person name="Allen A.W."/>
            <person name="Alvarado L."/>
            <person name="Arachchi H.M."/>
            <person name="Berlin A.M."/>
            <person name="Chapman S.B."/>
            <person name="Gainer-Dewar J."/>
            <person name="Goldberg J."/>
            <person name="Griggs A."/>
            <person name="Gujja S."/>
            <person name="Hansen M."/>
            <person name="Howarth C."/>
            <person name="Imamovic A."/>
            <person name="Ireland A."/>
            <person name="Larimer J."/>
            <person name="McCowan C."/>
            <person name="Murphy C."/>
            <person name="Pearson M."/>
            <person name="Poon T.W."/>
            <person name="Priest M."/>
            <person name="Roberts A."/>
            <person name="Saif S."/>
            <person name="Shea T."/>
            <person name="Sisk P."/>
            <person name="Sykes S."/>
            <person name="Wortman J."/>
            <person name="Nusbaum C."/>
            <person name="Birren B."/>
        </authorList>
    </citation>
    <scope>NUCLEOTIDE SEQUENCE [LARGE SCALE GENOMIC DNA]</scope>
    <source>
        <strain evidence="5 6">3_1_6</strain>
    </source>
</reference>
<name>E5Y4T3_BILW3</name>
<dbReference type="AlphaFoldDB" id="E5Y4T3"/>
<dbReference type="eggNOG" id="COG1733">
    <property type="taxonomic scope" value="Bacteria"/>
</dbReference>
<evidence type="ECO:0000259" key="4">
    <source>
        <dbReference type="PROSITE" id="PS51118"/>
    </source>
</evidence>
<keyword evidence="1" id="KW-0805">Transcription regulation</keyword>
<dbReference type="EMBL" id="ADCP02000001">
    <property type="protein sequence ID" value="EFV44966.1"/>
    <property type="molecule type" value="Genomic_DNA"/>
</dbReference>
<evidence type="ECO:0000313" key="5">
    <source>
        <dbReference type="EMBL" id="EFV44966.1"/>
    </source>
</evidence>
<dbReference type="InterPro" id="IPR002577">
    <property type="entry name" value="HTH_HxlR"/>
</dbReference>
<evidence type="ECO:0000256" key="2">
    <source>
        <dbReference type="ARBA" id="ARBA00023125"/>
    </source>
</evidence>
<gene>
    <name evidence="5" type="ORF">HMPREF0179_01196</name>
</gene>
<dbReference type="STRING" id="563192.HMPREF0179_01196"/>
<dbReference type="PROSITE" id="PS51118">
    <property type="entry name" value="HTH_HXLR"/>
    <property type="match status" value="1"/>
</dbReference>
<evidence type="ECO:0000313" key="6">
    <source>
        <dbReference type="Proteomes" id="UP000006034"/>
    </source>
</evidence>
<organism evidence="5 6">
    <name type="scientific">Bilophila wadsworthia (strain 3_1_6)</name>
    <dbReference type="NCBI Taxonomy" id="563192"/>
    <lineage>
        <taxon>Bacteria</taxon>
        <taxon>Pseudomonadati</taxon>
        <taxon>Thermodesulfobacteriota</taxon>
        <taxon>Desulfovibrionia</taxon>
        <taxon>Desulfovibrionales</taxon>
        <taxon>Desulfovibrionaceae</taxon>
        <taxon>Bilophila</taxon>
    </lineage>
</organism>
<dbReference type="HOGENOM" id="CLU_111585_5_0_7"/>
<sequence length="133" mass="14782">MKQIKPQYNCSLELAMELVGGKWKLVLLWHLLSGTKRFSEIKRKLGDITQKMLTLQLRELEAAGLLTRTVYPVIPPHVEYSLTERGIELAPVLRGLCAWSGKYAVEKGITLAPLPPSRDGKDLPGAAESFPEA</sequence>
<comment type="caution">
    <text evidence="5">The sequence shown here is derived from an EMBL/GenBank/DDBJ whole genome shotgun (WGS) entry which is preliminary data.</text>
</comment>
<keyword evidence="2" id="KW-0238">DNA-binding</keyword>
<reference evidence="5 6" key="1">
    <citation type="submission" date="2010-10" db="EMBL/GenBank/DDBJ databases">
        <authorList>
            <consortium name="The Broad Institute Genome Sequencing Platform"/>
            <person name="Ward D."/>
            <person name="Earl A."/>
            <person name="Feldgarden M."/>
            <person name="Young S.K."/>
            <person name="Gargeya S."/>
            <person name="Zeng Q."/>
            <person name="Alvarado L."/>
            <person name="Berlin A."/>
            <person name="Bochicchio J."/>
            <person name="Chapman S.B."/>
            <person name="Chen Z."/>
            <person name="Freedman E."/>
            <person name="Gellesch M."/>
            <person name="Goldberg J."/>
            <person name="Griggs A."/>
            <person name="Gujja S."/>
            <person name="Heilman E."/>
            <person name="Heiman D."/>
            <person name="Howarth C."/>
            <person name="Mehta T."/>
            <person name="Neiman D."/>
            <person name="Pearson M."/>
            <person name="Roberts A."/>
            <person name="Saif S."/>
            <person name="Shea T."/>
            <person name="Shenoy N."/>
            <person name="Sisk P."/>
            <person name="Stolte C."/>
            <person name="Sykes S."/>
            <person name="White J."/>
            <person name="Yandava C."/>
            <person name="Allen-Vercoe E."/>
            <person name="Sibley C."/>
            <person name="Ambrose C.E."/>
            <person name="Strauss J."/>
            <person name="Daigneault M."/>
            <person name="Haas B."/>
            <person name="Nusbaum C."/>
            <person name="Birren B."/>
        </authorList>
    </citation>
    <scope>NUCLEOTIDE SEQUENCE [LARGE SCALE GENOMIC DNA]</scope>
    <source>
        <strain evidence="5 6">3_1_6</strain>
    </source>
</reference>
<protein>
    <recommendedName>
        <fullName evidence="4">HTH hxlR-type domain-containing protein</fullName>
    </recommendedName>
</protein>
<dbReference type="PANTHER" id="PTHR33204">
    <property type="entry name" value="TRANSCRIPTIONAL REGULATOR, MARR FAMILY"/>
    <property type="match status" value="1"/>
</dbReference>
<dbReference type="Gene3D" id="1.10.10.10">
    <property type="entry name" value="Winged helix-like DNA-binding domain superfamily/Winged helix DNA-binding domain"/>
    <property type="match status" value="1"/>
</dbReference>
<dbReference type="Proteomes" id="UP000006034">
    <property type="component" value="Unassembled WGS sequence"/>
</dbReference>